<name>A0A8H7AGE5_9EURO</name>
<dbReference type="Proteomes" id="UP000606974">
    <property type="component" value="Unassembled WGS sequence"/>
</dbReference>
<evidence type="ECO:0000313" key="1">
    <source>
        <dbReference type="EMBL" id="KAF7507614.1"/>
    </source>
</evidence>
<comment type="caution">
    <text evidence="1">The sequence shown here is derived from an EMBL/GenBank/DDBJ whole genome shotgun (WGS) entry which is preliminary data.</text>
</comment>
<dbReference type="AlphaFoldDB" id="A0A8H7AGE5"/>
<evidence type="ECO:0000313" key="2">
    <source>
        <dbReference type="Proteomes" id="UP000606974"/>
    </source>
</evidence>
<gene>
    <name evidence="1" type="ORF">GJ744_010284</name>
</gene>
<proteinExistence type="predicted"/>
<accession>A0A8H7AGE5</accession>
<sequence>MRIYNAPNSKLPLSTLSKGRNRLIILDLIITKCPGFLTPEFDESVGRWLLTGAIRVIHHRDEAGYQ</sequence>
<reference evidence="1" key="1">
    <citation type="submission" date="2020-02" db="EMBL/GenBank/DDBJ databases">
        <authorList>
            <person name="Palmer J.M."/>
        </authorList>
    </citation>
    <scope>NUCLEOTIDE SEQUENCE</scope>
    <source>
        <strain evidence="1">EPUS1.4</strain>
        <tissue evidence="1">Thallus</tissue>
    </source>
</reference>
<protein>
    <submittedName>
        <fullName evidence="1">Uncharacterized protein</fullName>
    </submittedName>
</protein>
<keyword evidence="2" id="KW-1185">Reference proteome</keyword>
<organism evidence="1 2">
    <name type="scientific">Endocarpon pusillum</name>
    <dbReference type="NCBI Taxonomy" id="364733"/>
    <lineage>
        <taxon>Eukaryota</taxon>
        <taxon>Fungi</taxon>
        <taxon>Dikarya</taxon>
        <taxon>Ascomycota</taxon>
        <taxon>Pezizomycotina</taxon>
        <taxon>Eurotiomycetes</taxon>
        <taxon>Chaetothyriomycetidae</taxon>
        <taxon>Verrucariales</taxon>
        <taxon>Verrucariaceae</taxon>
        <taxon>Endocarpon</taxon>
    </lineage>
</organism>
<dbReference type="EMBL" id="JAACFV010000066">
    <property type="protein sequence ID" value="KAF7507614.1"/>
    <property type="molecule type" value="Genomic_DNA"/>
</dbReference>